<reference evidence="2 3" key="1">
    <citation type="submission" date="2018-11" db="EMBL/GenBank/DDBJ databases">
        <authorList>
            <consortium name="Pathogen Informatics"/>
        </authorList>
    </citation>
    <scope>NUCLEOTIDE SEQUENCE [LARGE SCALE GENOMIC DNA]</scope>
</reference>
<evidence type="ECO:0000313" key="4">
    <source>
        <dbReference type="WBParaSite" id="HPBE_0001326901-mRNA-1"/>
    </source>
</evidence>
<accession>A0A3P8DH64</accession>
<organism evidence="2">
    <name type="scientific">Heligmosomoides polygyrus</name>
    <name type="common">Parasitic roundworm</name>
    <dbReference type="NCBI Taxonomy" id="6339"/>
    <lineage>
        <taxon>Eukaryota</taxon>
        <taxon>Metazoa</taxon>
        <taxon>Ecdysozoa</taxon>
        <taxon>Nematoda</taxon>
        <taxon>Chromadorea</taxon>
        <taxon>Rhabditida</taxon>
        <taxon>Rhabditina</taxon>
        <taxon>Rhabditomorpha</taxon>
        <taxon>Strongyloidea</taxon>
        <taxon>Heligmosomidae</taxon>
        <taxon>Heligmosomoides</taxon>
    </lineage>
</organism>
<evidence type="ECO:0000256" key="1">
    <source>
        <dbReference type="SAM" id="MobiDB-lite"/>
    </source>
</evidence>
<dbReference type="AlphaFoldDB" id="A0A3P8DH64"/>
<feature type="compositionally biased region" description="Low complexity" evidence="1">
    <location>
        <begin position="25"/>
        <end position="34"/>
    </location>
</feature>
<feature type="region of interest" description="Disordered" evidence="1">
    <location>
        <begin position="1"/>
        <end position="48"/>
    </location>
</feature>
<dbReference type="Proteomes" id="UP000050761">
    <property type="component" value="Unassembled WGS sequence"/>
</dbReference>
<proteinExistence type="predicted"/>
<evidence type="ECO:0000313" key="2">
    <source>
        <dbReference type="EMBL" id="VDO95532.1"/>
    </source>
</evidence>
<feature type="region of interest" description="Disordered" evidence="1">
    <location>
        <begin position="163"/>
        <end position="182"/>
    </location>
</feature>
<feature type="compositionally biased region" description="Basic residues" evidence="1">
    <location>
        <begin position="10"/>
        <end position="21"/>
    </location>
</feature>
<keyword evidence="3" id="KW-1185">Reference proteome</keyword>
<protein>
    <submittedName>
        <fullName evidence="4">BPTI/Kunitz inhibitor domain-containing protein</fullName>
    </submittedName>
</protein>
<evidence type="ECO:0000313" key="3">
    <source>
        <dbReference type="Proteomes" id="UP000050761"/>
    </source>
</evidence>
<reference evidence="4" key="2">
    <citation type="submission" date="2019-09" db="UniProtKB">
        <authorList>
            <consortium name="WormBaseParasite"/>
        </authorList>
    </citation>
    <scope>IDENTIFICATION</scope>
</reference>
<dbReference type="WBParaSite" id="HPBE_0001326901-mRNA-1">
    <property type="protein sequence ID" value="HPBE_0001326901-mRNA-1"/>
    <property type="gene ID" value="HPBE_0001326901"/>
</dbReference>
<sequence length="425" mass="46066">MGSEWEDGRVRKRTKKPRNRKGALTTTNRPTTTTMRPSSHGLPQCNDPSNSAFIDVGNRLRDCYFQRCERGYNCEFNKRIRRFICCGQDLGLVPPPGLPMLPAPKPLNPRGLRPNTRPFPMMNDGAADLYSRAKYSPKPPCCERNNCASERLRSGCQTDNVRCPSEQSGSRSGCRQSMPGDYRAEGLRQPQALRRSWFGNGCSTKPGGCAELEAVEGGPSLGSKWPERSVGPSDSVPHGCSATFAAKGCQNDQTRGTHSSPTLGQAFEAPSWKAGTAAPPFELPGIQQTSYHPMKKGMSSLGQKMAFAGGPFRERKGGDSPLLPLQKSLEGIHLVDASAGARLPPQGKPYPVSPALHVYSRLAPLTGPSSLFSLQLREQRLLPEFAPTLLGLDVASVPRLLRCPHLAAQLLDAAAPLQTPLRSAN</sequence>
<name>A0A3P8DH64_HELPZ</name>
<gene>
    <name evidence="2" type="ORF">HPBE_LOCUS13270</name>
</gene>
<dbReference type="EMBL" id="UZAH01027848">
    <property type="protein sequence ID" value="VDO95532.1"/>
    <property type="molecule type" value="Genomic_DNA"/>
</dbReference>
<feature type="compositionally biased region" description="Polar residues" evidence="1">
    <location>
        <begin position="163"/>
        <end position="175"/>
    </location>
</feature>